<reference evidence="1 2" key="1">
    <citation type="submission" date="2020-04" db="EMBL/GenBank/DDBJ databases">
        <title>Chromosome-level genome assembly of a cyprinid fish Onychostoma macrolepis by integration of Nanopore Sequencing, Bionano and Hi-C technology.</title>
        <authorList>
            <person name="Wang D."/>
        </authorList>
    </citation>
    <scope>NUCLEOTIDE SEQUENCE [LARGE SCALE GENOMIC DNA]</scope>
    <source>
        <strain evidence="1">SWU-2019</strain>
        <tissue evidence="1">Muscle</tissue>
    </source>
</reference>
<proteinExistence type="predicted"/>
<evidence type="ECO:0000313" key="2">
    <source>
        <dbReference type="Proteomes" id="UP000579812"/>
    </source>
</evidence>
<sequence>MESSPDEEYPLTAVKLSYISKEPSCSGEGVDILCGRQTDVTVVTDVMFSYREPPSKCKRTVAEIKKNVCKATYW</sequence>
<dbReference type="EMBL" id="JAAMOB010000004">
    <property type="protein sequence ID" value="KAF4114262.1"/>
    <property type="molecule type" value="Genomic_DNA"/>
</dbReference>
<protein>
    <submittedName>
        <fullName evidence="1">Uncharacterized protein</fullName>
    </submittedName>
</protein>
<accession>A0A7J6D4Z4</accession>
<dbReference type="Proteomes" id="UP000579812">
    <property type="component" value="Unassembled WGS sequence"/>
</dbReference>
<evidence type="ECO:0000313" key="1">
    <source>
        <dbReference type="EMBL" id="KAF4114262.1"/>
    </source>
</evidence>
<dbReference type="AlphaFoldDB" id="A0A7J6D4Z4"/>
<organism evidence="1 2">
    <name type="scientific">Onychostoma macrolepis</name>
    <dbReference type="NCBI Taxonomy" id="369639"/>
    <lineage>
        <taxon>Eukaryota</taxon>
        <taxon>Metazoa</taxon>
        <taxon>Chordata</taxon>
        <taxon>Craniata</taxon>
        <taxon>Vertebrata</taxon>
        <taxon>Euteleostomi</taxon>
        <taxon>Actinopterygii</taxon>
        <taxon>Neopterygii</taxon>
        <taxon>Teleostei</taxon>
        <taxon>Ostariophysi</taxon>
        <taxon>Cypriniformes</taxon>
        <taxon>Cyprinidae</taxon>
        <taxon>Acrossocheilinae</taxon>
        <taxon>Onychostoma</taxon>
    </lineage>
</organism>
<name>A0A7J6D4Z4_9TELE</name>
<gene>
    <name evidence="1" type="ORF">G5714_004485</name>
</gene>
<keyword evidence="2" id="KW-1185">Reference proteome</keyword>
<comment type="caution">
    <text evidence="1">The sequence shown here is derived from an EMBL/GenBank/DDBJ whole genome shotgun (WGS) entry which is preliminary data.</text>
</comment>